<proteinExistence type="predicted"/>
<comment type="caution">
    <text evidence="3">The sequence shown here is derived from an EMBL/GenBank/DDBJ whole genome shotgun (WGS) entry which is preliminary data.</text>
</comment>
<dbReference type="Pfam" id="PF13767">
    <property type="entry name" value="DUF4168"/>
    <property type="match status" value="1"/>
</dbReference>
<dbReference type="EMBL" id="JAJNDC010000002">
    <property type="protein sequence ID" value="MCW9713120.1"/>
    <property type="molecule type" value="Genomic_DNA"/>
</dbReference>
<evidence type="ECO:0000313" key="3">
    <source>
        <dbReference type="EMBL" id="MCW9713120.1"/>
    </source>
</evidence>
<keyword evidence="1" id="KW-0732">Signal</keyword>
<dbReference type="InterPro" id="IPR025433">
    <property type="entry name" value="DUF4168"/>
</dbReference>
<accession>A0ABT3PZ56</accession>
<keyword evidence="4" id="KW-1185">Reference proteome</keyword>
<evidence type="ECO:0000313" key="4">
    <source>
        <dbReference type="Proteomes" id="UP001207337"/>
    </source>
</evidence>
<evidence type="ECO:0000259" key="2">
    <source>
        <dbReference type="Pfam" id="PF13767"/>
    </source>
</evidence>
<gene>
    <name evidence="3" type="ORF">LQ318_09410</name>
</gene>
<feature type="signal peptide" evidence="1">
    <location>
        <begin position="1"/>
        <end position="23"/>
    </location>
</feature>
<sequence length="166" mass="19092">MKFFKNTLPLLLGMLLIAGSAVAQVQQQQQQQIDPDSITDEELKKFAQVSQESQKVQEEMRNQVDSLLDENDIEMERFRQIMMSQRNPQSADSANITEEEKASMKKIQPQLMKMQQEAQQEMVSIIQDNGLEPQRFQQLMQAVRTNPEVMKRFQEISGNGGNGNMQ</sequence>
<protein>
    <submittedName>
        <fullName evidence="3">DUF4168 domain-containing protein</fullName>
    </submittedName>
</protein>
<feature type="domain" description="DUF4168" evidence="2">
    <location>
        <begin position="92"/>
        <end position="152"/>
    </location>
</feature>
<dbReference type="Proteomes" id="UP001207337">
    <property type="component" value="Unassembled WGS sequence"/>
</dbReference>
<evidence type="ECO:0000256" key="1">
    <source>
        <dbReference type="SAM" id="SignalP"/>
    </source>
</evidence>
<dbReference type="RefSeq" id="WP_265789617.1">
    <property type="nucleotide sequence ID" value="NZ_BAABRS010000002.1"/>
</dbReference>
<organism evidence="3 4">
    <name type="scientific">Fodinibius salicampi</name>
    <dbReference type="NCBI Taxonomy" id="1920655"/>
    <lineage>
        <taxon>Bacteria</taxon>
        <taxon>Pseudomonadati</taxon>
        <taxon>Balneolota</taxon>
        <taxon>Balneolia</taxon>
        <taxon>Balneolales</taxon>
        <taxon>Balneolaceae</taxon>
        <taxon>Fodinibius</taxon>
    </lineage>
</organism>
<reference evidence="3 4" key="1">
    <citation type="submission" date="2021-11" db="EMBL/GenBank/DDBJ databases">
        <title>Aliifidinibius sp. nov., a new bacterium isolated from saline soil.</title>
        <authorList>
            <person name="Galisteo C."/>
            <person name="De La Haba R."/>
            <person name="Sanchez-Porro C."/>
            <person name="Ventosa A."/>
        </authorList>
    </citation>
    <scope>NUCLEOTIDE SEQUENCE [LARGE SCALE GENOMIC DNA]</scope>
    <source>
        <strain evidence="3 4">KACC 190600</strain>
    </source>
</reference>
<feature type="chain" id="PRO_5045053114" evidence="1">
    <location>
        <begin position="24"/>
        <end position="166"/>
    </location>
</feature>
<name>A0ABT3PZ56_9BACT</name>